<name>F0XHB3_GROCL</name>
<dbReference type="RefSeq" id="XP_014172744.1">
    <property type="nucleotide sequence ID" value="XM_014317269.1"/>
</dbReference>
<keyword evidence="3" id="KW-1185">Reference proteome</keyword>
<organism evidence="3">
    <name type="scientific">Grosmannia clavigera (strain kw1407 / UAMH 11150)</name>
    <name type="common">Blue stain fungus</name>
    <name type="synonym">Graphiocladiella clavigera</name>
    <dbReference type="NCBI Taxonomy" id="655863"/>
    <lineage>
        <taxon>Eukaryota</taxon>
        <taxon>Fungi</taxon>
        <taxon>Dikarya</taxon>
        <taxon>Ascomycota</taxon>
        <taxon>Pezizomycotina</taxon>
        <taxon>Sordariomycetes</taxon>
        <taxon>Sordariomycetidae</taxon>
        <taxon>Ophiostomatales</taxon>
        <taxon>Ophiostomataceae</taxon>
        <taxon>Leptographium</taxon>
    </lineage>
</organism>
<evidence type="ECO:0000313" key="2">
    <source>
        <dbReference type="EMBL" id="EFX03262.1"/>
    </source>
</evidence>
<dbReference type="Proteomes" id="UP000007796">
    <property type="component" value="Unassembled WGS sequence"/>
</dbReference>
<evidence type="ECO:0000313" key="3">
    <source>
        <dbReference type="Proteomes" id="UP000007796"/>
    </source>
</evidence>
<dbReference type="OrthoDB" id="4510061at2759"/>
<gene>
    <name evidence="2" type="ORF">CMQ_3191</name>
</gene>
<accession>F0XHB3</accession>
<dbReference type="HOGENOM" id="CLU_1981811_0_0_1"/>
<dbReference type="EMBL" id="GL629769">
    <property type="protein sequence ID" value="EFX03262.1"/>
    <property type="molecule type" value="Genomic_DNA"/>
</dbReference>
<feature type="region of interest" description="Disordered" evidence="1">
    <location>
        <begin position="1"/>
        <end position="44"/>
    </location>
</feature>
<sequence length="126" mass="14240">MDGLNEHRRGPVLPRSSPTSPPSSTTSLRHQLSQQTPEDANTEGWRTLRQCTVDGQHILNTGADTRVPVTKGGHEEQNKSRAAAELAQITDEAVYTELQATDWQMGRWTDEDPPLRAVQRWIRTRR</sequence>
<dbReference type="GeneID" id="25976264"/>
<reference evidence="2 3" key="1">
    <citation type="journal article" date="2011" name="Proc. Natl. Acad. Sci. U.S.A.">
        <title>Genome and transcriptome analyses of the mountain pine beetle-fungal symbiont Grosmannia clavigera, a lodgepole pine pathogen.</title>
        <authorList>
            <person name="DiGuistini S."/>
            <person name="Wang Y."/>
            <person name="Liao N.Y."/>
            <person name="Taylor G."/>
            <person name="Tanguay P."/>
            <person name="Feau N."/>
            <person name="Henrissat B."/>
            <person name="Chan S.K."/>
            <person name="Hesse-Orce U."/>
            <person name="Alamouti S.M."/>
            <person name="Tsui C.K.M."/>
            <person name="Docking R.T."/>
            <person name="Levasseur A."/>
            <person name="Haridas S."/>
            <person name="Robertson G."/>
            <person name="Birol I."/>
            <person name="Holt R.A."/>
            <person name="Marra M.A."/>
            <person name="Hamelin R.C."/>
            <person name="Hirst M."/>
            <person name="Jones S.J.M."/>
            <person name="Bohlmann J."/>
            <person name="Breuil C."/>
        </authorList>
    </citation>
    <scope>NUCLEOTIDE SEQUENCE [LARGE SCALE GENOMIC DNA]</scope>
    <source>
        <strain evidence="3">kw1407 / UAMH 11150</strain>
    </source>
</reference>
<dbReference type="InParanoid" id="F0XHB3"/>
<proteinExistence type="predicted"/>
<evidence type="ECO:0000256" key="1">
    <source>
        <dbReference type="SAM" id="MobiDB-lite"/>
    </source>
</evidence>
<protein>
    <submittedName>
        <fullName evidence="2">Uncharacterized protein</fullName>
    </submittedName>
</protein>
<dbReference type="eggNOG" id="ENOG502S5DH">
    <property type="taxonomic scope" value="Eukaryota"/>
</dbReference>
<feature type="compositionally biased region" description="Polar residues" evidence="1">
    <location>
        <begin position="28"/>
        <end position="39"/>
    </location>
</feature>
<feature type="compositionally biased region" description="Low complexity" evidence="1">
    <location>
        <begin position="16"/>
        <end position="27"/>
    </location>
</feature>
<dbReference type="AlphaFoldDB" id="F0XHB3"/>